<keyword evidence="6 7" id="KW-0472">Membrane</keyword>
<dbReference type="GO" id="GO:0016765">
    <property type="term" value="F:transferase activity, transferring alkyl or aryl (other than methyl) groups"/>
    <property type="evidence" value="ECO:0007669"/>
    <property type="project" value="InterPro"/>
</dbReference>
<feature type="transmembrane region" description="Helical" evidence="7">
    <location>
        <begin position="63"/>
        <end position="82"/>
    </location>
</feature>
<keyword evidence="4 7" id="KW-0812">Transmembrane</keyword>
<dbReference type="Gene3D" id="1.20.120.1780">
    <property type="entry name" value="UbiA prenyltransferase"/>
    <property type="match status" value="1"/>
</dbReference>
<comment type="similarity">
    <text evidence="2">Belongs to the UbiA prenyltransferase family.</text>
</comment>
<comment type="subcellular location">
    <subcellularLocation>
        <location evidence="1">Membrane</location>
        <topology evidence="1">Multi-pass membrane protein</topology>
    </subcellularLocation>
</comment>
<name>A0A8T3ANX6_DENNO</name>
<evidence type="ECO:0000256" key="5">
    <source>
        <dbReference type="ARBA" id="ARBA00022989"/>
    </source>
</evidence>
<dbReference type="Proteomes" id="UP000829196">
    <property type="component" value="Unassembled WGS sequence"/>
</dbReference>
<dbReference type="PANTHER" id="PTHR43009:SF6">
    <property type="entry name" value="HOMOGENTISATE PHYTYLTRANSFERASE 1, CHLOROPLASTIC"/>
    <property type="match status" value="1"/>
</dbReference>
<sequence length="316" mass="35702">MFHARTKHIEIDHRFIRDHIQHKIICLLPISTVDQLADILTKPLPTSRFKLLRTKLTITQDPLVIAVFCCMICYANGINEIFDIEIDKINKPYLPLASGEMSMTTAIAITSAFAIAGFAIVSHVGSRPLFWGSFLYFLIFTAYSTDLPFLRWKKREITAALSIIAGRGIAIQISTFLHMQTFVLGRQTDFSRPLILGTIVVSIFCVVIALLKDVPDIEGDKKFGIRSLAASLGPKKVFRICICLLEMVYIIAIVFGATSSRPWSKLITILGHSVLALFLWKQTMFVDLHNKFSVESFHILIWQLLSAEYMLLPLVR</sequence>
<reference evidence="8" key="1">
    <citation type="journal article" date="2022" name="Front. Genet.">
        <title>Chromosome-Scale Assembly of the Dendrobium nobile Genome Provides Insights Into the Molecular Mechanism of the Biosynthesis of the Medicinal Active Ingredient of Dendrobium.</title>
        <authorList>
            <person name="Xu Q."/>
            <person name="Niu S.-C."/>
            <person name="Li K.-L."/>
            <person name="Zheng P.-J."/>
            <person name="Zhang X.-J."/>
            <person name="Jia Y."/>
            <person name="Liu Y."/>
            <person name="Niu Y.-X."/>
            <person name="Yu L.-H."/>
            <person name="Chen D.-F."/>
            <person name="Zhang G.-Q."/>
        </authorList>
    </citation>
    <scope>NUCLEOTIDE SEQUENCE</scope>
    <source>
        <tissue evidence="8">Leaf</tissue>
    </source>
</reference>
<feature type="transmembrane region" description="Helical" evidence="7">
    <location>
        <begin position="190"/>
        <end position="211"/>
    </location>
</feature>
<evidence type="ECO:0000313" key="9">
    <source>
        <dbReference type="Proteomes" id="UP000829196"/>
    </source>
</evidence>
<dbReference type="Gene3D" id="1.10.357.140">
    <property type="entry name" value="UbiA prenyltransferase"/>
    <property type="match status" value="1"/>
</dbReference>
<organism evidence="8 9">
    <name type="scientific">Dendrobium nobile</name>
    <name type="common">Orchid</name>
    <dbReference type="NCBI Taxonomy" id="94219"/>
    <lineage>
        <taxon>Eukaryota</taxon>
        <taxon>Viridiplantae</taxon>
        <taxon>Streptophyta</taxon>
        <taxon>Embryophyta</taxon>
        <taxon>Tracheophyta</taxon>
        <taxon>Spermatophyta</taxon>
        <taxon>Magnoliopsida</taxon>
        <taxon>Liliopsida</taxon>
        <taxon>Asparagales</taxon>
        <taxon>Orchidaceae</taxon>
        <taxon>Epidendroideae</taxon>
        <taxon>Malaxideae</taxon>
        <taxon>Dendrobiinae</taxon>
        <taxon>Dendrobium</taxon>
    </lineage>
</organism>
<feature type="transmembrane region" description="Helical" evidence="7">
    <location>
        <begin position="130"/>
        <end position="150"/>
    </location>
</feature>
<evidence type="ECO:0000256" key="4">
    <source>
        <dbReference type="ARBA" id="ARBA00022692"/>
    </source>
</evidence>
<feature type="transmembrane region" description="Helical" evidence="7">
    <location>
        <begin position="157"/>
        <end position="178"/>
    </location>
</feature>
<dbReference type="CDD" id="cd09272">
    <property type="entry name" value="RNase_HI_RT_Ty1"/>
    <property type="match status" value="1"/>
</dbReference>
<keyword evidence="9" id="KW-1185">Reference proteome</keyword>
<dbReference type="AlphaFoldDB" id="A0A8T3ANX6"/>
<dbReference type="SMR" id="A0A8T3ANX6"/>
<dbReference type="OrthoDB" id="1502398at2759"/>
<evidence type="ECO:0000256" key="2">
    <source>
        <dbReference type="ARBA" id="ARBA00005985"/>
    </source>
</evidence>
<proteinExistence type="inferred from homology"/>
<comment type="caution">
    <text evidence="8">The sequence shown here is derived from an EMBL/GenBank/DDBJ whole genome shotgun (WGS) entry which is preliminary data.</text>
</comment>
<dbReference type="InterPro" id="IPR044878">
    <property type="entry name" value="UbiA_sf"/>
</dbReference>
<evidence type="ECO:0000256" key="6">
    <source>
        <dbReference type="ARBA" id="ARBA00023136"/>
    </source>
</evidence>
<evidence type="ECO:0000256" key="3">
    <source>
        <dbReference type="ARBA" id="ARBA00022679"/>
    </source>
</evidence>
<dbReference type="Pfam" id="PF01040">
    <property type="entry name" value="UbiA"/>
    <property type="match status" value="1"/>
</dbReference>
<gene>
    <name evidence="8" type="ORF">KFK09_020972</name>
</gene>
<dbReference type="InterPro" id="IPR000537">
    <property type="entry name" value="UbiA_prenyltransferase"/>
</dbReference>
<dbReference type="PANTHER" id="PTHR43009">
    <property type="entry name" value="HOMOGENTISATE SOLANESYLTRANSFERASE, CHLOROPLASTIC"/>
    <property type="match status" value="1"/>
</dbReference>
<protein>
    <submittedName>
        <fullName evidence="8">Uncharacterized protein</fullName>
    </submittedName>
</protein>
<keyword evidence="3" id="KW-0808">Transferase</keyword>
<feature type="transmembrane region" description="Helical" evidence="7">
    <location>
        <begin position="103"/>
        <end position="124"/>
    </location>
</feature>
<feature type="transmembrane region" description="Helical" evidence="7">
    <location>
        <begin position="237"/>
        <end position="257"/>
    </location>
</feature>
<dbReference type="GO" id="GO:0016020">
    <property type="term" value="C:membrane"/>
    <property type="evidence" value="ECO:0007669"/>
    <property type="project" value="UniProtKB-SubCell"/>
</dbReference>
<keyword evidence="5 7" id="KW-1133">Transmembrane helix</keyword>
<dbReference type="EMBL" id="JAGYWB010000015">
    <property type="protein sequence ID" value="KAI0497738.1"/>
    <property type="molecule type" value="Genomic_DNA"/>
</dbReference>
<evidence type="ECO:0000256" key="1">
    <source>
        <dbReference type="ARBA" id="ARBA00004141"/>
    </source>
</evidence>
<evidence type="ECO:0000313" key="8">
    <source>
        <dbReference type="EMBL" id="KAI0497738.1"/>
    </source>
</evidence>
<evidence type="ECO:0000256" key="7">
    <source>
        <dbReference type="SAM" id="Phobius"/>
    </source>
</evidence>
<accession>A0A8T3ANX6</accession>